<dbReference type="Pfam" id="PF04542">
    <property type="entry name" value="Sigma70_r2"/>
    <property type="match status" value="1"/>
</dbReference>
<comment type="caution">
    <text evidence="7">The sequence shown here is derived from an EMBL/GenBank/DDBJ whole genome shotgun (WGS) entry which is preliminary data.</text>
</comment>
<keyword evidence="8" id="KW-1185">Reference proteome</keyword>
<evidence type="ECO:0000313" key="7">
    <source>
        <dbReference type="EMBL" id="KJH70423.1"/>
    </source>
</evidence>
<dbReference type="Gene3D" id="1.10.10.10">
    <property type="entry name" value="Winged helix-like DNA-binding domain superfamily/Winged helix DNA-binding domain"/>
    <property type="match status" value="2"/>
</dbReference>
<evidence type="ECO:0000313" key="8">
    <source>
        <dbReference type="Proteomes" id="UP000032452"/>
    </source>
</evidence>
<dbReference type="InterPro" id="IPR036388">
    <property type="entry name" value="WH-like_DNA-bd_sf"/>
</dbReference>
<dbReference type="Gene3D" id="1.10.1740.10">
    <property type="match status" value="1"/>
</dbReference>
<proteinExistence type="predicted"/>
<dbReference type="InterPro" id="IPR007627">
    <property type="entry name" value="RNA_pol_sigma70_r2"/>
</dbReference>
<dbReference type="Pfam" id="PF08281">
    <property type="entry name" value="Sigma70_r4_2"/>
    <property type="match status" value="1"/>
</dbReference>
<dbReference type="Proteomes" id="UP000032452">
    <property type="component" value="Unassembled WGS sequence"/>
</dbReference>
<dbReference type="CDD" id="cd06171">
    <property type="entry name" value="Sigma70_r4"/>
    <property type="match status" value="1"/>
</dbReference>
<dbReference type="PANTHER" id="PTHR30385:SF4">
    <property type="entry name" value="RNA POLYMERASE SIGMA-E FACTOR"/>
    <property type="match status" value="1"/>
</dbReference>
<dbReference type="OrthoDB" id="1185556at2"/>
<dbReference type="GO" id="GO:0016987">
    <property type="term" value="F:sigma factor activity"/>
    <property type="evidence" value="ECO:0007669"/>
    <property type="project" value="UniProtKB-KW"/>
</dbReference>
<dbReference type="NCBIfam" id="NF005644">
    <property type="entry name" value="PRK07408.1"/>
    <property type="match status" value="1"/>
</dbReference>
<keyword evidence="2" id="KW-0731">Sigma factor</keyword>
<dbReference type="EMBL" id="JYON01000023">
    <property type="protein sequence ID" value="KJH70423.1"/>
    <property type="molecule type" value="Genomic_DNA"/>
</dbReference>
<dbReference type="STRING" id="1618023.UH38_18345"/>
<dbReference type="InterPro" id="IPR013249">
    <property type="entry name" value="RNA_pol_sigma70_r4_t2"/>
</dbReference>
<dbReference type="NCBIfam" id="TIGR02937">
    <property type="entry name" value="sigma70-ECF"/>
    <property type="match status" value="1"/>
</dbReference>
<dbReference type="PANTHER" id="PTHR30385">
    <property type="entry name" value="SIGMA FACTOR F FLAGELLAR"/>
    <property type="match status" value="1"/>
</dbReference>
<dbReference type="SUPFAM" id="SSF88946">
    <property type="entry name" value="Sigma2 domain of RNA polymerase sigma factors"/>
    <property type="match status" value="1"/>
</dbReference>
<evidence type="ECO:0000259" key="5">
    <source>
        <dbReference type="Pfam" id="PF04542"/>
    </source>
</evidence>
<evidence type="ECO:0000256" key="2">
    <source>
        <dbReference type="ARBA" id="ARBA00023082"/>
    </source>
</evidence>
<feature type="domain" description="RNA polymerase sigma-70 region 2" evidence="5">
    <location>
        <begin position="31"/>
        <end position="100"/>
    </location>
</feature>
<dbReference type="InterPro" id="IPR013325">
    <property type="entry name" value="RNA_pol_sigma_r2"/>
</dbReference>
<evidence type="ECO:0000256" key="1">
    <source>
        <dbReference type="ARBA" id="ARBA00023015"/>
    </source>
</evidence>
<organism evidence="7 8">
    <name type="scientific">Aliterella atlantica CENA595</name>
    <dbReference type="NCBI Taxonomy" id="1618023"/>
    <lineage>
        <taxon>Bacteria</taxon>
        <taxon>Bacillati</taxon>
        <taxon>Cyanobacteriota</taxon>
        <taxon>Cyanophyceae</taxon>
        <taxon>Chroococcidiopsidales</taxon>
        <taxon>Aliterellaceae</taxon>
        <taxon>Aliterella</taxon>
    </lineage>
</organism>
<accession>A0A0D8ZNN3</accession>
<name>A0A0D8ZNN3_9CYAN</name>
<dbReference type="GO" id="GO:0006352">
    <property type="term" value="P:DNA-templated transcription initiation"/>
    <property type="evidence" value="ECO:0007669"/>
    <property type="project" value="InterPro"/>
</dbReference>
<evidence type="ECO:0000256" key="3">
    <source>
        <dbReference type="ARBA" id="ARBA00023125"/>
    </source>
</evidence>
<dbReference type="PATRIC" id="fig|1618023.3.peg.1108"/>
<keyword evidence="1" id="KW-0805">Transcription regulation</keyword>
<dbReference type="AlphaFoldDB" id="A0A0D8ZNN3"/>
<dbReference type="InterPro" id="IPR013324">
    <property type="entry name" value="RNA_pol_sigma_r3/r4-like"/>
</dbReference>
<dbReference type="RefSeq" id="WP_045056138.1">
    <property type="nucleotide sequence ID" value="NZ_CAWMDP010000015.1"/>
</dbReference>
<evidence type="ECO:0000256" key="4">
    <source>
        <dbReference type="ARBA" id="ARBA00023163"/>
    </source>
</evidence>
<evidence type="ECO:0000259" key="6">
    <source>
        <dbReference type="Pfam" id="PF08281"/>
    </source>
</evidence>
<dbReference type="SUPFAM" id="SSF88659">
    <property type="entry name" value="Sigma3 and sigma4 domains of RNA polymerase sigma factors"/>
    <property type="match status" value="2"/>
</dbReference>
<gene>
    <name evidence="7" type="ORF">UH38_18345</name>
</gene>
<reference evidence="7 8" key="1">
    <citation type="submission" date="2015-02" db="EMBL/GenBank/DDBJ databases">
        <title>Draft genome of a novel marine cyanobacterium (Chroococcales) isolated from South Atlantic Ocean.</title>
        <authorList>
            <person name="Rigonato J."/>
            <person name="Alvarenga D.O."/>
            <person name="Branco L.H."/>
            <person name="Varani A.M."/>
            <person name="Brandini F.P."/>
            <person name="Fiore M.F."/>
        </authorList>
    </citation>
    <scope>NUCLEOTIDE SEQUENCE [LARGE SCALE GENOMIC DNA]</scope>
    <source>
        <strain evidence="7 8">CENA595</strain>
    </source>
</reference>
<keyword evidence="3" id="KW-0238">DNA-binding</keyword>
<feature type="domain" description="RNA polymerase sigma factor 70 region 4 type 2" evidence="6">
    <location>
        <begin position="195"/>
        <end position="248"/>
    </location>
</feature>
<dbReference type="GO" id="GO:0003677">
    <property type="term" value="F:DNA binding"/>
    <property type="evidence" value="ECO:0007669"/>
    <property type="project" value="UniProtKB-KW"/>
</dbReference>
<sequence length="261" mass="29829">MAATQSCIKSNGIELLVAYHQNPTIELRNKLVKLHTGLVRKIAHQFSHQCTEPYEDLEQIGYFGLIRAIERFNPKQGYAFSSFAVPYIRGEIMHFLRDRASLIKIPRRWQEIYNQSQKVRKELTLSLGRCPTDAELAGYLQVSIEEWHDSNLAAQNRMALSLDTTVVQHVDCPITLGEVLPDIQSTTLQQQAEDREQLQGAMSQLEEKTRTAVEFVFLKELSRKEAAKRIGISPMTVTRYLQRGKEQLEALLQPQMMQTGA</sequence>
<protein>
    <submittedName>
        <fullName evidence="7">RNA polymerase sigma factor SigF</fullName>
    </submittedName>
</protein>
<dbReference type="InterPro" id="IPR014284">
    <property type="entry name" value="RNA_pol_sigma-70_dom"/>
</dbReference>
<keyword evidence="4" id="KW-0804">Transcription</keyword>